<dbReference type="InterPro" id="IPR040980">
    <property type="entry name" value="SWI2_SNF2"/>
</dbReference>
<dbReference type="GO" id="GO:0009035">
    <property type="term" value="F:type I site-specific deoxyribonuclease activity"/>
    <property type="evidence" value="ECO:0007669"/>
    <property type="project" value="UniProtKB-EC"/>
</dbReference>
<organism evidence="2 3">
    <name type="scientific">Acetoanaerobium sticklandii (strain ATCC 12662 / DSM 519 / JCM 1433 / CCUG 9281 / NCIMB 10654 / HF)</name>
    <name type="common">Clostridium sticklandii</name>
    <dbReference type="NCBI Taxonomy" id="499177"/>
    <lineage>
        <taxon>Bacteria</taxon>
        <taxon>Bacillati</taxon>
        <taxon>Bacillota</taxon>
        <taxon>Clostridia</taxon>
        <taxon>Peptostreptococcales</taxon>
        <taxon>Filifactoraceae</taxon>
        <taxon>Acetoanaerobium</taxon>
    </lineage>
</organism>
<protein>
    <submittedName>
        <fullName evidence="2">Type III restriction protein res subunit</fullName>
    </submittedName>
</protein>
<dbReference type="BioCyc" id="CSTI499177:GJE9-1310-MONOMER"/>
<evidence type="ECO:0000313" key="3">
    <source>
        <dbReference type="Proteomes" id="UP000007041"/>
    </source>
</evidence>
<feature type="domain" description="Helicase ATP-binding" evidence="1">
    <location>
        <begin position="298"/>
        <end position="506"/>
    </location>
</feature>
<dbReference type="REBASE" id="28783">
    <property type="entry name" value="CstSORF1265P"/>
</dbReference>
<dbReference type="GO" id="GO:0009307">
    <property type="term" value="P:DNA restriction-modification system"/>
    <property type="evidence" value="ECO:0007669"/>
    <property type="project" value="UniProtKB-KW"/>
</dbReference>
<dbReference type="Pfam" id="PF04313">
    <property type="entry name" value="HSDR_N"/>
    <property type="match status" value="1"/>
</dbReference>
<gene>
    <name evidence="2" type="ordered locus">CLOST_1262</name>
</gene>
<dbReference type="InterPro" id="IPR055180">
    <property type="entry name" value="HsdR_RecA-like_helicase_dom_2"/>
</dbReference>
<dbReference type="InterPro" id="IPR027417">
    <property type="entry name" value="P-loop_NTPase"/>
</dbReference>
<proteinExistence type="predicted"/>
<dbReference type="AlphaFoldDB" id="E3PY67"/>
<dbReference type="Gene3D" id="3.40.50.300">
    <property type="entry name" value="P-loop containing nucleotide triphosphate hydrolases"/>
    <property type="match status" value="2"/>
</dbReference>
<dbReference type="PROSITE" id="PS51192">
    <property type="entry name" value="HELICASE_ATP_BIND_1"/>
    <property type="match status" value="1"/>
</dbReference>
<dbReference type="GO" id="GO:0003677">
    <property type="term" value="F:DNA binding"/>
    <property type="evidence" value="ECO:0007669"/>
    <property type="project" value="UniProtKB-KW"/>
</dbReference>
<dbReference type="KEGG" id="cst:CLOST_1262"/>
<dbReference type="STRING" id="1511.CLOST_1262"/>
<dbReference type="EMBL" id="FP565809">
    <property type="protein sequence ID" value="CBH21382.1"/>
    <property type="molecule type" value="Genomic_DNA"/>
</dbReference>
<dbReference type="SUPFAM" id="SSF52540">
    <property type="entry name" value="P-loop containing nucleoside triphosphate hydrolases"/>
    <property type="match status" value="1"/>
</dbReference>
<dbReference type="Pfam" id="PF22679">
    <property type="entry name" value="T1R_D3-like"/>
    <property type="match status" value="1"/>
</dbReference>
<dbReference type="Gene3D" id="3.90.1570.50">
    <property type="match status" value="1"/>
</dbReference>
<dbReference type="Pfam" id="PF18766">
    <property type="entry name" value="SWI2_SNF2"/>
    <property type="match status" value="1"/>
</dbReference>
<sequence>MDYKEKRFEEDIETYLLNHGGYIQKNMVGFDKANCIYLSELIYFIRSTQENEWERYEKIYGVESEKKFLKRFNEEVNTHGILHVLRNGINDRGVKLKVCYFKPESTLNQKLVKNYNSNILSVVRQFAYSVENNNTIDMVLTLNGIPLVALELKNQITGQSVENAKKQFMYDRNPKEYCFHFNKRFLVYFAVDLFEVFMATELKGKDTFFLPFNQGSGGAGKVGGSGNPENPNGYNTSYLWENVLSKDSFLNIIQRFLHVSVERKKVLKDDKEIMKLSKKLIFPRFHQLDVVTKLIDDVKINGSGKNYLIQHSAGSGKSNSIAWSCYRLASLHDEHNNSIFTSVIVVTDRKVLDNQLQDTISSFDHAYGLVETIGDGKSSKDLKDAINDGKKIIVTTLQKFPVIYEEVENNKGKRFAIIVDEAHSSQTGSSAQKLKTALADNEEALREFARIEGEEEANIEDFEDKLIKELLTHGKHKNLSFLAFTATPKQKTLEMFGTQHTDGTFHPFHIYSMKQAIEEEFIHDVLANYMTYKTCFKIAKSTPDNPELPESEAKKAIKRYESLHPYNLQQKTAVMIEYFRDVTMHKIGGRAKAMVVTASRLHAVRYFLEFKRYIDKKGYKDLDVLVAFSGSVKDKDEEYTETGLNITKEGSRISEKQLPELFSTDEFNILVVAEKYQTGFDEPLLHTMFVDKKLSGVKAVQTLSRLNRTMLGKTDTFVMDFVNEAEDIKEAFEPFYKETVLDKEINVNLIYDTKISIRQFLLYNDSDVEKFNNIYYKEKQSSTDLGKITSLYTPILKQYNNLSLEERFMFKKSVRNYVKWYAYIVQITRMFDKDLQKEYNFLKYMDKVLPKNSQEQVDLEDKIKLEFYKLEKSFEGEVILGNDENKGVLTNVETVDVSKGKDKKDELLENIINHINQRYMGIFSEGDRVIVETMFNKVKLEDKKLKKYAKKNNMEVFSESIFPKVFADVAQECYEEQMGAFKKLFEDKSFYTAIMNEIAKETYRELRNQ</sequence>
<keyword evidence="3" id="KW-1185">Reference proteome</keyword>
<dbReference type="PANTHER" id="PTHR42927:SF1">
    <property type="entry name" value="HELICASE SUPERFAMILY 1 AND 2 DOMAIN-CONTAINING PROTEIN"/>
    <property type="match status" value="1"/>
</dbReference>
<dbReference type="PANTHER" id="PTHR42927">
    <property type="entry name" value="HELICASE SUPERFAMILY 1 AND 2 DOMAIN-CONTAINING PROTEIN"/>
    <property type="match status" value="1"/>
</dbReference>
<dbReference type="Proteomes" id="UP000007041">
    <property type="component" value="Chromosome"/>
</dbReference>
<dbReference type="InterPro" id="IPR014001">
    <property type="entry name" value="Helicase_ATP-bd"/>
</dbReference>
<dbReference type="HOGENOM" id="CLU_010804_0_0_9"/>
<evidence type="ECO:0000259" key="1">
    <source>
        <dbReference type="PROSITE" id="PS51192"/>
    </source>
</evidence>
<dbReference type="GO" id="GO:0005524">
    <property type="term" value="F:ATP binding"/>
    <property type="evidence" value="ECO:0007669"/>
    <property type="project" value="UniProtKB-KW"/>
</dbReference>
<accession>E3PY67</accession>
<dbReference type="SMART" id="SM00487">
    <property type="entry name" value="DEXDc"/>
    <property type="match status" value="1"/>
</dbReference>
<name>E3PY67_ACESD</name>
<dbReference type="InterPro" id="IPR007409">
    <property type="entry name" value="Restrct_endonuc_type1_HsdR_N"/>
</dbReference>
<reference evidence="3" key="1">
    <citation type="journal article" date="2010" name="BMC Genomics">
        <title>Clostridium sticklandii, a specialist in amino acid degradation:revisiting its metabolism through its genome sequence.</title>
        <authorList>
            <person name="Fonknechten N."/>
            <person name="Chaussonnerie S."/>
            <person name="Tricot S."/>
            <person name="Lajus A."/>
            <person name="Andreesen J.R."/>
            <person name="Perchat N."/>
            <person name="Pelletier E."/>
            <person name="Gouyvenoux M."/>
            <person name="Barbe V."/>
            <person name="Salanoubat M."/>
            <person name="Le Paslier D."/>
            <person name="Weissenbach J."/>
            <person name="Cohen G.N."/>
            <person name="Kreimeyer A."/>
        </authorList>
    </citation>
    <scope>NUCLEOTIDE SEQUENCE [LARGE SCALE GENOMIC DNA]</scope>
    <source>
        <strain evidence="3">ATCC 12662 / DSM 519 / JCM 1433 / CCUG 9281 / NCIMB 10654 / HF</strain>
    </source>
</reference>
<evidence type="ECO:0000313" key="2">
    <source>
        <dbReference type="EMBL" id="CBH21382.1"/>
    </source>
</evidence>
<dbReference type="eggNOG" id="COG0610">
    <property type="taxonomic scope" value="Bacteria"/>
</dbReference>